<reference evidence="1 2" key="1">
    <citation type="submission" date="2018-07" db="EMBL/GenBank/DDBJ databases">
        <title>Chryseobacterium lacus sp. nov., isolated from lake water.</title>
        <authorList>
            <person name="Li C.-M."/>
        </authorList>
    </citation>
    <scope>NUCLEOTIDE SEQUENCE [LARGE SCALE GENOMIC DNA]</scope>
    <source>
        <strain evidence="1 2">YLOS41</strain>
    </source>
</reference>
<evidence type="ECO:0000313" key="2">
    <source>
        <dbReference type="Proteomes" id="UP000252172"/>
    </source>
</evidence>
<dbReference type="EMBL" id="QPIE01000002">
    <property type="protein sequence ID" value="RCU43971.1"/>
    <property type="molecule type" value="Genomic_DNA"/>
</dbReference>
<accession>A0A368N361</accession>
<organism evidence="1 2">
    <name type="scientific">Chryseobacterium lacus</name>
    <dbReference type="NCBI Taxonomy" id="2058346"/>
    <lineage>
        <taxon>Bacteria</taxon>
        <taxon>Pseudomonadati</taxon>
        <taxon>Bacteroidota</taxon>
        <taxon>Flavobacteriia</taxon>
        <taxon>Flavobacteriales</taxon>
        <taxon>Weeksellaceae</taxon>
        <taxon>Chryseobacterium group</taxon>
        <taxon>Chryseobacterium</taxon>
    </lineage>
</organism>
<comment type="caution">
    <text evidence="1">The sequence shown here is derived from an EMBL/GenBank/DDBJ whole genome shotgun (WGS) entry which is preliminary data.</text>
</comment>
<dbReference type="Proteomes" id="UP000252172">
    <property type="component" value="Unassembled WGS sequence"/>
</dbReference>
<protein>
    <submittedName>
        <fullName evidence="1">Uncharacterized protein</fullName>
    </submittedName>
</protein>
<gene>
    <name evidence="1" type="ORF">DQ356_02820</name>
</gene>
<evidence type="ECO:0000313" key="1">
    <source>
        <dbReference type="EMBL" id="RCU43971.1"/>
    </source>
</evidence>
<sequence>MNCLYEKASKMLRSECQRLMLVGFVVSGLDSGFLSAQQTKVQYETGMSSLTPSKGVSGGCAKPEKLNNLCVDIAERVEEPIESPFAYRYERLVHEAACADPEKDSEDLINRKIQSMWVKLDPKCNNANFDVPRGSVLKYSILTRNYDFISLAAEIWKVNLNAIDPSDNRTLLDYIQKEAERNKGTKAQTILKGYYKTLRELGAKHRSEL</sequence>
<name>A0A368N361_9FLAO</name>
<keyword evidence="2" id="KW-1185">Reference proteome</keyword>
<proteinExistence type="predicted"/>
<dbReference type="AlphaFoldDB" id="A0A368N361"/>